<evidence type="ECO:0000256" key="1">
    <source>
        <dbReference type="ARBA" id="ARBA00022603"/>
    </source>
</evidence>
<dbReference type="InterPro" id="IPR029063">
    <property type="entry name" value="SAM-dependent_MTases_sf"/>
</dbReference>
<name>A0A1W6NYB7_9RHOB</name>
<keyword evidence="4" id="KW-1185">Reference proteome</keyword>
<dbReference type="InterPro" id="IPR038375">
    <property type="entry name" value="NDUFAF7_sf"/>
</dbReference>
<dbReference type="Pfam" id="PF02636">
    <property type="entry name" value="Methyltransf_28"/>
    <property type="match status" value="1"/>
</dbReference>
<evidence type="ECO:0000313" key="4">
    <source>
        <dbReference type="Proteomes" id="UP000242447"/>
    </source>
</evidence>
<keyword evidence="2" id="KW-0808">Transferase</keyword>
<dbReference type="SUPFAM" id="SSF53335">
    <property type="entry name" value="S-adenosyl-L-methionine-dependent methyltransferases"/>
    <property type="match status" value="1"/>
</dbReference>
<dbReference type="GO" id="GO:0035243">
    <property type="term" value="F:protein-arginine omega-N symmetric methyltransferase activity"/>
    <property type="evidence" value="ECO:0007669"/>
    <property type="project" value="TreeGrafter"/>
</dbReference>
<dbReference type="STRING" id="92947.BVG79_00738"/>
<dbReference type="Gene3D" id="3.40.50.12710">
    <property type="match status" value="1"/>
</dbReference>
<gene>
    <name evidence="3" type="ORF">BVG79_00738</name>
</gene>
<reference evidence="3 4" key="1">
    <citation type="submission" date="2017-02" db="EMBL/GenBank/DDBJ databases">
        <title>Ketogulonicigenium robustum SPU B003 Genome sequencing and assembly.</title>
        <authorList>
            <person name="Li Y."/>
            <person name="Liu L."/>
            <person name="Wang C."/>
            <person name="Zhang M."/>
            <person name="Zhang T."/>
            <person name="Zhang Y."/>
        </authorList>
    </citation>
    <scope>NUCLEOTIDE SEQUENCE [LARGE SCALE GENOMIC DNA]</scope>
    <source>
        <strain evidence="3 4">SPU_B003</strain>
    </source>
</reference>
<dbReference type="EMBL" id="CP019937">
    <property type="protein sequence ID" value="ARO14090.1"/>
    <property type="molecule type" value="Genomic_DNA"/>
</dbReference>
<evidence type="ECO:0000313" key="3">
    <source>
        <dbReference type="EMBL" id="ARO14090.1"/>
    </source>
</evidence>
<dbReference type="Proteomes" id="UP000242447">
    <property type="component" value="Chromosome"/>
</dbReference>
<keyword evidence="1" id="KW-0489">Methyltransferase</keyword>
<accession>A0A1W6NYB7</accession>
<dbReference type="PANTHER" id="PTHR12049">
    <property type="entry name" value="PROTEIN ARGININE METHYLTRANSFERASE NDUFAF7, MITOCHONDRIAL"/>
    <property type="match status" value="1"/>
</dbReference>
<sequence length="356" mass="36906">MSLLDRIHRIIAQSGPISIADYMALCLLDPTEGYYTTQDAIGAAGDFITAPEISQVFGELIGLALAQAWLDQGCPAPFALLELGPGRGALIEDILRATRVVSGFNAALQLHLVEASPHLRKLQAARLHGYAPPQWHDTIDTLPQMPTFLVANEFLDALPIRQFQRSAAGWHERLIASDDGGLAFALGAPIAQDPPAPDGAIAEIRPAAEGIVSALAGQIAAHGGAAIFIDYGAAESGGDTFQAMIRHSYSDPLRSPGAADLTAHVAFGPLARAATAAGAAPSALVAQGEFLLALGLQARSDALIARMAPPAAAQHKAAMQRLIDPAAMGSLFKVMGVTPTAAPAIAGLPLQVHSVT</sequence>
<evidence type="ECO:0000256" key="2">
    <source>
        <dbReference type="ARBA" id="ARBA00022679"/>
    </source>
</evidence>
<dbReference type="OrthoDB" id="9794208at2"/>
<dbReference type="GO" id="GO:0032259">
    <property type="term" value="P:methylation"/>
    <property type="evidence" value="ECO:0007669"/>
    <property type="project" value="UniProtKB-KW"/>
</dbReference>
<dbReference type="PANTHER" id="PTHR12049:SF7">
    <property type="entry name" value="PROTEIN ARGININE METHYLTRANSFERASE NDUFAF7, MITOCHONDRIAL"/>
    <property type="match status" value="1"/>
</dbReference>
<dbReference type="AlphaFoldDB" id="A0A1W6NYB7"/>
<proteinExistence type="predicted"/>
<dbReference type="RefSeq" id="WP_085785699.1">
    <property type="nucleotide sequence ID" value="NZ_CP019937.1"/>
</dbReference>
<organism evidence="3 4">
    <name type="scientific">Ketogulonicigenium robustum</name>
    <dbReference type="NCBI Taxonomy" id="92947"/>
    <lineage>
        <taxon>Bacteria</taxon>
        <taxon>Pseudomonadati</taxon>
        <taxon>Pseudomonadota</taxon>
        <taxon>Alphaproteobacteria</taxon>
        <taxon>Rhodobacterales</taxon>
        <taxon>Roseobacteraceae</taxon>
        <taxon>Ketogulonicigenium</taxon>
    </lineage>
</organism>
<protein>
    <submittedName>
        <fullName evidence="3">ATP synthase beta subunit/transription termination factor rho</fullName>
    </submittedName>
</protein>
<dbReference type="KEGG" id="kro:BVG79_00738"/>
<dbReference type="InterPro" id="IPR003788">
    <property type="entry name" value="NDUFAF7"/>
</dbReference>